<proteinExistence type="predicted"/>
<evidence type="ECO:0000313" key="2">
    <source>
        <dbReference type="EMBL" id="PBK68336.1"/>
    </source>
</evidence>
<organism evidence="2 3">
    <name type="scientific">Armillaria solidipes</name>
    <dbReference type="NCBI Taxonomy" id="1076256"/>
    <lineage>
        <taxon>Eukaryota</taxon>
        <taxon>Fungi</taxon>
        <taxon>Dikarya</taxon>
        <taxon>Basidiomycota</taxon>
        <taxon>Agaricomycotina</taxon>
        <taxon>Agaricomycetes</taxon>
        <taxon>Agaricomycetidae</taxon>
        <taxon>Agaricales</taxon>
        <taxon>Marasmiineae</taxon>
        <taxon>Physalacriaceae</taxon>
        <taxon>Armillaria</taxon>
    </lineage>
</organism>
<reference evidence="3" key="1">
    <citation type="journal article" date="2017" name="Nat. Ecol. Evol.">
        <title>Genome expansion and lineage-specific genetic innovations in the forest pathogenic fungi Armillaria.</title>
        <authorList>
            <person name="Sipos G."/>
            <person name="Prasanna A.N."/>
            <person name="Walter M.C."/>
            <person name="O'Connor E."/>
            <person name="Balint B."/>
            <person name="Krizsan K."/>
            <person name="Kiss B."/>
            <person name="Hess J."/>
            <person name="Varga T."/>
            <person name="Slot J."/>
            <person name="Riley R."/>
            <person name="Boka B."/>
            <person name="Rigling D."/>
            <person name="Barry K."/>
            <person name="Lee J."/>
            <person name="Mihaltcheva S."/>
            <person name="LaButti K."/>
            <person name="Lipzen A."/>
            <person name="Waldron R."/>
            <person name="Moloney N.M."/>
            <person name="Sperisen C."/>
            <person name="Kredics L."/>
            <person name="Vagvoelgyi C."/>
            <person name="Patrignani A."/>
            <person name="Fitzpatrick D."/>
            <person name="Nagy I."/>
            <person name="Doyle S."/>
            <person name="Anderson J.B."/>
            <person name="Grigoriev I.V."/>
            <person name="Gueldener U."/>
            <person name="Muensterkoetter M."/>
            <person name="Nagy L.G."/>
        </authorList>
    </citation>
    <scope>NUCLEOTIDE SEQUENCE [LARGE SCALE GENOMIC DNA]</scope>
    <source>
        <strain evidence="3">28-4</strain>
    </source>
</reference>
<evidence type="ECO:0000256" key="1">
    <source>
        <dbReference type="SAM" id="Phobius"/>
    </source>
</evidence>
<dbReference type="AlphaFoldDB" id="A0A2H3BZ72"/>
<protein>
    <submittedName>
        <fullName evidence="2">Uncharacterized protein</fullName>
    </submittedName>
</protein>
<evidence type="ECO:0000313" key="3">
    <source>
        <dbReference type="Proteomes" id="UP000218334"/>
    </source>
</evidence>
<sequence length="141" mass="16180">MNDFKESLFVGNVIGALSAILYTVLLRFPGLRFTFTYIPLHKILTTQERVLPSKWRWVEHTARLSSCFQSRNIDDSENSLLCYPLQIHFKSKAYDHLFLHAYQEIQSSSCSIIPYPARLPPSLHEDAVTIIALNSIVLQRG</sequence>
<gene>
    <name evidence="2" type="ORF">ARMSODRAFT_1019901</name>
</gene>
<dbReference type="Proteomes" id="UP000218334">
    <property type="component" value="Unassembled WGS sequence"/>
</dbReference>
<dbReference type="EMBL" id="KZ293433">
    <property type="protein sequence ID" value="PBK68336.1"/>
    <property type="molecule type" value="Genomic_DNA"/>
</dbReference>
<keyword evidence="1" id="KW-0472">Membrane</keyword>
<keyword evidence="3" id="KW-1185">Reference proteome</keyword>
<keyword evidence="1" id="KW-1133">Transmembrane helix</keyword>
<feature type="transmembrane region" description="Helical" evidence="1">
    <location>
        <begin position="6"/>
        <end position="25"/>
    </location>
</feature>
<name>A0A2H3BZ72_9AGAR</name>
<accession>A0A2H3BZ72</accession>
<keyword evidence="1" id="KW-0812">Transmembrane</keyword>